<evidence type="ECO:0000259" key="4">
    <source>
        <dbReference type="Pfam" id="PF01915"/>
    </source>
</evidence>
<dbReference type="Gene3D" id="3.20.20.300">
    <property type="entry name" value="Glycoside hydrolase, family 3, N-terminal domain"/>
    <property type="match status" value="1"/>
</dbReference>
<dbReference type="Pfam" id="PF00933">
    <property type="entry name" value="Glyco_hydro_3"/>
    <property type="match status" value="1"/>
</dbReference>
<sequence length="844" mass="89239">MLRRARLLALACSPLVLGQAVAAQNSPGQAIPPQPTLPAPVVHPDRWPVAHSPVRRDPKTEARITALLSRMSVEEKVGQTLQPEMKSITPDDVRTYHIGSIENGGGSVPNGDKHAPVSAWLAKIDGYWKASVDPANKGVRIPIMWASDAVHGHNNVFRATLFPHNIGLGAARDADLVRRIGAATAVEVRVLGMDWSFAPTLAVVQDDRWGRTYESYSEDPSIVAQYATAMVEGLQGTGAQFLDKDHVISTAKHFLGDGGTDGGRDQGDNRASEEVLRDVHGAGYPAAVNGGVQSVMASFSSWQGQKLHASRGLLTDVLKDRIGFDGLVIGDWNAHGQVPGCAKGDCPAAFNAGVDVFNVPEDWKALYASMVREVKDGTIPMARLDDAVRRVLRVKMRAGVFDHGLPSSRPHAGNEALLGAPAHRAVAREAVAKSLVLLKNDTRVLPIDPRGHRIMVAGAGADSITKQTGGWTLSWQGNDNSNTDFPGATSIWGGIRAAVEAGGGTAVLSPDGRFTGPKPDGAIVVFGENPYAEFQGDQADVALHSENAETLAMLRQLRAAGVPTAAVLLSGRPLYLNPQINAADAFVAAWLPGSEGAGVADVLIARPGGSPARDFTGTLSFSWPRRPDQTPLNKGQANYDPQFAFGYGLSYARPARVGTLVEAAVAADTAAPGVFLKDGTGTNGFRLTIGDAQSPHIAAVGSRVATYGSEALTLRRVDRRRQEDAWAATWSGASRAWLALDRTAPVDLSREANGAMVLELELRVVRAAGGPVSLSVDGTALPIGGELARPSDWRVLRVPLRCFAQKGADLTKLNAIRIDSAQPLGLEMSGAALRETASGDHCPG</sequence>
<dbReference type="RefSeq" id="WP_343055181.1">
    <property type="nucleotide sequence ID" value="NZ_JACIJK010000003.1"/>
</dbReference>
<dbReference type="Gene3D" id="2.60.120.430">
    <property type="entry name" value="Galactose-binding lectin"/>
    <property type="match status" value="1"/>
</dbReference>
<dbReference type="PANTHER" id="PTHR30620:SF77">
    <property type="entry name" value="LYSOSOMAL BETA GLUCOSIDASE-LIKE"/>
    <property type="match status" value="1"/>
</dbReference>
<dbReference type="Pfam" id="PF01915">
    <property type="entry name" value="Glyco_hydro_3_C"/>
    <property type="match status" value="1"/>
</dbReference>
<name>A0A7W9BBY9_9SPHN</name>
<feature type="domain" description="ExoP galactose-binding-like" evidence="5">
    <location>
        <begin position="687"/>
        <end position="829"/>
    </location>
</feature>
<evidence type="ECO:0000313" key="6">
    <source>
        <dbReference type="EMBL" id="MBB5714362.1"/>
    </source>
</evidence>
<dbReference type="InterPro" id="IPR017853">
    <property type="entry name" value="GH"/>
</dbReference>
<reference evidence="6 7" key="1">
    <citation type="submission" date="2020-08" db="EMBL/GenBank/DDBJ databases">
        <title>Genomic Encyclopedia of Type Strains, Phase IV (KMG-IV): sequencing the most valuable type-strain genomes for metagenomic binning, comparative biology and taxonomic classification.</title>
        <authorList>
            <person name="Goeker M."/>
        </authorList>
    </citation>
    <scope>NUCLEOTIDE SEQUENCE [LARGE SCALE GENOMIC DNA]</scope>
    <source>
        <strain evidence="6 7">DSM 100044</strain>
    </source>
</reference>
<dbReference type="Pfam" id="PF18559">
    <property type="entry name" value="Exop_C"/>
    <property type="match status" value="1"/>
</dbReference>
<keyword evidence="2" id="KW-0732">Signal</keyword>
<feature type="domain" description="Glycoside hydrolase family 3 C-terminal" evidence="4">
    <location>
        <begin position="435"/>
        <end position="651"/>
    </location>
</feature>
<dbReference type="InterPro" id="IPR041443">
    <property type="entry name" value="Exop_C"/>
</dbReference>
<organism evidence="6 7">
    <name type="scientific">Sphingomonas aerophila</name>
    <dbReference type="NCBI Taxonomy" id="1344948"/>
    <lineage>
        <taxon>Bacteria</taxon>
        <taxon>Pseudomonadati</taxon>
        <taxon>Pseudomonadota</taxon>
        <taxon>Alphaproteobacteria</taxon>
        <taxon>Sphingomonadales</taxon>
        <taxon>Sphingomonadaceae</taxon>
        <taxon>Sphingomonas</taxon>
    </lineage>
</organism>
<dbReference type="Gene3D" id="3.40.50.1700">
    <property type="entry name" value="Glycoside hydrolase family 3 C-terminal domain"/>
    <property type="match status" value="1"/>
</dbReference>
<dbReference type="Proteomes" id="UP000546200">
    <property type="component" value="Unassembled WGS sequence"/>
</dbReference>
<feature type="signal peptide" evidence="2">
    <location>
        <begin position="1"/>
        <end position="22"/>
    </location>
</feature>
<evidence type="ECO:0000256" key="1">
    <source>
        <dbReference type="ARBA" id="ARBA00022801"/>
    </source>
</evidence>
<evidence type="ECO:0000259" key="5">
    <source>
        <dbReference type="Pfam" id="PF18559"/>
    </source>
</evidence>
<dbReference type="InterPro" id="IPR051915">
    <property type="entry name" value="Cellulose_Degrad_GH3"/>
</dbReference>
<dbReference type="GO" id="GO:0008422">
    <property type="term" value="F:beta-glucosidase activity"/>
    <property type="evidence" value="ECO:0007669"/>
    <property type="project" value="UniProtKB-EC"/>
</dbReference>
<keyword evidence="7" id="KW-1185">Reference proteome</keyword>
<dbReference type="GO" id="GO:0009251">
    <property type="term" value="P:glucan catabolic process"/>
    <property type="evidence" value="ECO:0007669"/>
    <property type="project" value="TreeGrafter"/>
</dbReference>
<feature type="chain" id="PRO_5031101210" evidence="2">
    <location>
        <begin position="23"/>
        <end position="844"/>
    </location>
</feature>
<feature type="domain" description="Glycoside hydrolase family 3 N-terminal" evidence="3">
    <location>
        <begin position="73"/>
        <end position="394"/>
    </location>
</feature>
<protein>
    <submittedName>
        <fullName evidence="6">Beta-glucosidase</fullName>
        <ecNumber evidence="6">3.2.1.21</ecNumber>
    </submittedName>
</protein>
<dbReference type="SUPFAM" id="SSF52279">
    <property type="entry name" value="Beta-D-glucan exohydrolase, C-terminal domain"/>
    <property type="match status" value="1"/>
</dbReference>
<dbReference type="AlphaFoldDB" id="A0A7W9BBY9"/>
<keyword evidence="6" id="KW-0326">Glycosidase</keyword>
<proteinExistence type="predicted"/>
<dbReference type="EC" id="3.2.1.21" evidence="6"/>
<gene>
    <name evidence="6" type="ORF">FHS94_001193</name>
</gene>
<dbReference type="InterPro" id="IPR036881">
    <property type="entry name" value="Glyco_hydro_3_C_sf"/>
</dbReference>
<comment type="caution">
    <text evidence="6">The sequence shown here is derived from an EMBL/GenBank/DDBJ whole genome shotgun (WGS) entry which is preliminary data.</text>
</comment>
<dbReference type="SUPFAM" id="SSF51445">
    <property type="entry name" value="(Trans)glycosidases"/>
    <property type="match status" value="1"/>
</dbReference>
<dbReference type="InterPro" id="IPR002772">
    <property type="entry name" value="Glyco_hydro_3_C"/>
</dbReference>
<dbReference type="InterPro" id="IPR036962">
    <property type="entry name" value="Glyco_hydro_3_N_sf"/>
</dbReference>
<dbReference type="InterPro" id="IPR001764">
    <property type="entry name" value="Glyco_hydro_3_N"/>
</dbReference>
<dbReference type="EMBL" id="JACIJK010000003">
    <property type="protein sequence ID" value="MBB5714362.1"/>
    <property type="molecule type" value="Genomic_DNA"/>
</dbReference>
<dbReference type="PRINTS" id="PR00133">
    <property type="entry name" value="GLHYDRLASE3"/>
</dbReference>
<evidence type="ECO:0000313" key="7">
    <source>
        <dbReference type="Proteomes" id="UP000546200"/>
    </source>
</evidence>
<accession>A0A7W9BBY9</accession>
<dbReference type="PANTHER" id="PTHR30620">
    <property type="entry name" value="PERIPLASMIC BETA-GLUCOSIDASE-RELATED"/>
    <property type="match status" value="1"/>
</dbReference>
<keyword evidence="1 6" id="KW-0378">Hydrolase</keyword>
<evidence type="ECO:0000259" key="3">
    <source>
        <dbReference type="Pfam" id="PF00933"/>
    </source>
</evidence>
<evidence type="ECO:0000256" key="2">
    <source>
        <dbReference type="SAM" id="SignalP"/>
    </source>
</evidence>